<keyword evidence="2" id="KW-0349">Heme</keyword>
<dbReference type="GO" id="GO:0020037">
    <property type="term" value="F:heme binding"/>
    <property type="evidence" value="ECO:0007669"/>
    <property type="project" value="InterPro"/>
</dbReference>
<dbReference type="InterPro" id="IPR009050">
    <property type="entry name" value="Globin-like_sf"/>
</dbReference>
<evidence type="ECO:0000313" key="6">
    <source>
        <dbReference type="EMBL" id="SOD51921.1"/>
    </source>
</evidence>
<sequence>MKSSSALPYERIGGEAGLRRMTRRMYALMDTLPEAAAVRALHPADLSGSEQKLFEFLSGWLGGPPLFVQRHGAPMLRARHLDFAIGMEEVNGWLLCFHQALHETVDDHELREFIWPRIEPLALHMRNTQALPVGWSAAP</sequence>
<comment type="similarity">
    <text evidence="5">Belongs to the truncated hemoglobin family. Group II subfamily.</text>
</comment>
<protein>
    <submittedName>
        <fullName evidence="6">Hemoglobin</fullName>
    </submittedName>
</protein>
<dbReference type="GO" id="GO:0046872">
    <property type="term" value="F:metal ion binding"/>
    <property type="evidence" value="ECO:0007669"/>
    <property type="project" value="UniProtKB-KW"/>
</dbReference>
<keyword evidence="3" id="KW-0479">Metal-binding</keyword>
<evidence type="ECO:0000256" key="5">
    <source>
        <dbReference type="ARBA" id="ARBA00034496"/>
    </source>
</evidence>
<keyword evidence="1" id="KW-0813">Transport</keyword>
<dbReference type="PANTHER" id="PTHR47366:SF1">
    <property type="entry name" value="TWO-ON-TWO HEMOGLOBIN-3"/>
    <property type="match status" value="1"/>
</dbReference>
<dbReference type="InterPro" id="IPR044203">
    <property type="entry name" value="GlbO/GLB3-like"/>
</dbReference>
<dbReference type="PANTHER" id="PTHR47366">
    <property type="entry name" value="TWO-ON-TWO HEMOGLOBIN-3"/>
    <property type="match status" value="1"/>
</dbReference>
<gene>
    <name evidence="6" type="ORF">SAMN06296416_101942</name>
</gene>
<dbReference type="Proteomes" id="UP000219374">
    <property type="component" value="Unassembled WGS sequence"/>
</dbReference>
<evidence type="ECO:0000256" key="4">
    <source>
        <dbReference type="ARBA" id="ARBA00023004"/>
    </source>
</evidence>
<dbReference type="InterPro" id="IPR001486">
    <property type="entry name" value="Hemoglobin_trunc"/>
</dbReference>
<dbReference type="SUPFAM" id="SSF46458">
    <property type="entry name" value="Globin-like"/>
    <property type="match status" value="1"/>
</dbReference>
<dbReference type="EMBL" id="OCND01000001">
    <property type="protein sequence ID" value="SOD51921.1"/>
    <property type="molecule type" value="Genomic_DNA"/>
</dbReference>
<dbReference type="InterPro" id="IPR012292">
    <property type="entry name" value="Globin/Proto"/>
</dbReference>
<evidence type="ECO:0000256" key="2">
    <source>
        <dbReference type="ARBA" id="ARBA00022617"/>
    </source>
</evidence>
<accession>A0A286CZS9</accession>
<evidence type="ECO:0000313" key="7">
    <source>
        <dbReference type="Proteomes" id="UP000219374"/>
    </source>
</evidence>
<evidence type="ECO:0000256" key="1">
    <source>
        <dbReference type="ARBA" id="ARBA00022448"/>
    </source>
</evidence>
<dbReference type="Gene3D" id="1.10.490.10">
    <property type="entry name" value="Globins"/>
    <property type="match status" value="1"/>
</dbReference>
<name>A0A286CZS9_9GAMM</name>
<dbReference type="RefSeq" id="WP_097120663.1">
    <property type="nucleotide sequence ID" value="NZ_OCND01000001.1"/>
</dbReference>
<dbReference type="CDD" id="cd14773">
    <property type="entry name" value="TrHb2_PhHbO-like_O"/>
    <property type="match status" value="1"/>
</dbReference>
<evidence type="ECO:0000256" key="3">
    <source>
        <dbReference type="ARBA" id="ARBA00022723"/>
    </source>
</evidence>
<organism evidence="6 7">
    <name type="scientific">Pseudoxanthomonas wuyuanensis</name>
    <dbReference type="NCBI Taxonomy" id="1073196"/>
    <lineage>
        <taxon>Bacteria</taxon>
        <taxon>Pseudomonadati</taxon>
        <taxon>Pseudomonadota</taxon>
        <taxon>Gammaproteobacteria</taxon>
        <taxon>Lysobacterales</taxon>
        <taxon>Lysobacteraceae</taxon>
        <taxon>Pseudoxanthomonas</taxon>
    </lineage>
</organism>
<dbReference type="Pfam" id="PF01152">
    <property type="entry name" value="Bac_globin"/>
    <property type="match status" value="1"/>
</dbReference>
<dbReference type="AlphaFoldDB" id="A0A286CZS9"/>
<dbReference type="GO" id="GO:0019825">
    <property type="term" value="F:oxygen binding"/>
    <property type="evidence" value="ECO:0007669"/>
    <property type="project" value="InterPro"/>
</dbReference>
<dbReference type="GO" id="GO:0005344">
    <property type="term" value="F:oxygen carrier activity"/>
    <property type="evidence" value="ECO:0007669"/>
    <property type="project" value="InterPro"/>
</dbReference>
<keyword evidence="4" id="KW-0408">Iron</keyword>
<dbReference type="OrthoDB" id="9790913at2"/>
<keyword evidence="7" id="KW-1185">Reference proteome</keyword>
<proteinExistence type="inferred from homology"/>
<reference evidence="6 7" key="1">
    <citation type="submission" date="2017-09" db="EMBL/GenBank/DDBJ databases">
        <authorList>
            <person name="Ehlers B."/>
            <person name="Leendertz F.H."/>
        </authorList>
    </citation>
    <scope>NUCLEOTIDE SEQUENCE [LARGE SCALE GENOMIC DNA]</scope>
    <source>
        <strain evidence="6 7">CGMCC 1.10978</strain>
    </source>
</reference>